<gene>
    <name evidence="1" type="ORF">QD47_02930</name>
</gene>
<dbReference type="RefSeq" id="WP_044644711.1">
    <property type="nucleotide sequence ID" value="NZ_JTHP01000003.1"/>
</dbReference>
<reference evidence="1 2" key="1">
    <citation type="submission" date="2014-11" db="EMBL/GenBank/DDBJ databases">
        <title>Draft Genome Sequences of Paenibacillus polymyxa NRRL B-30509 and Paenibacillus terrae NRRL B-30644, Strains from a Poultry Environment that Produce Tridecaptin A and Paenicidins.</title>
        <authorList>
            <person name="van Belkum M.J."/>
            <person name="Lohans C.T."/>
            <person name="Vederas J.C."/>
        </authorList>
    </citation>
    <scope>NUCLEOTIDE SEQUENCE [LARGE SCALE GENOMIC DNA]</scope>
    <source>
        <strain evidence="1 2">NRRL B-30644</strain>
    </source>
</reference>
<comment type="caution">
    <text evidence="1">The sequence shown here is derived from an EMBL/GenBank/DDBJ whole genome shotgun (WGS) entry which is preliminary data.</text>
</comment>
<keyword evidence="2" id="KW-1185">Reference proteome</keyword>
<dbReference type="PATRIC" id="fig|159743.3.peg.628"/>
<accession>A0A0D7X7H4</accession>
<dbReference type="EMBL" id="JTHP01000003">
    <property type="protein sequence ID" value="KJD47124.1"/>
    <property type="molecule type" value="Genomic_DNA"/>
</dbReference>
<dbReference type="Proteomes" id="UP000032534">
    <property type="component" value="Unassembled WGS sequence"/>
</dbReference>
<evidence type="ECO:0000313" key="2">
    <source>
        <dbReference type="Proteomes" id="UP000032534"/>
    </source>
</evidence>
<organism evidence="1 2">
    <name type="scientific">Paenibacillus terrae</name>
    <dbReference type="NCBI Taxonomy" id="159743"/>
    <lineage>
        <taxon>Bacteria</taxon>
        <taxon>Bacillati</taxon>
        <taxon>Bacillota</taxon>
        <taxon>Bacilli</taxon>
        <taxon>Bacillales</taxon>
        <taxon>Paenibacillaceae</taxon>
        <taxon>Paenibacillus</taxon>
    </lineage>
</organism>
<protein>
    <submittedName>
        <fullName evidence="1">Uncharacterized protein</fullName>
    </submittedName>
</protein>
<evidence type="ECO:0000313" key="1">
    <source>
        <dbReference type="EMBL" id="KJD47124.1"/>
    </source>
</evidence>
<proteinExistence type="predicted"/>
<dbReference type="AlphaFoldDB" id="A0A0D7X7H4"/>
<sequence>MNNTVEIPVKMQVDAGVMYEKFLGIIETTEDVMQKADFSINDELQMLRNKGKQVAESMTVQLKKMIKGSIDLNLTLNDLENFTGVFDKYIDEQEKLIDDYLDLMNKFCRK</sequence>
<name>A0A0D7X7H4_9BACL</name>